<keyword evidence="3" id="KW-1003">Cell membrane</keyword>
<sequence length="213" mass="23183">MMWDVEFTRLLIPALLTGLWVTVQATVLGYALALVLGLAVAMVRRVKVVGGIVFVVTEFIRTTPVLVQLVFIFSLSALSDVSPLTIGIVVLGVHYSTYTAEVYRSGIEGVAKGQWEACRALSLPSHRVWGAVVLPQAIRKVIPALGNYLIAMFKDTPLLFAISVPEMLSVANDLGGQYFRSFEAYTLVGAAFLLVAVPSAVVIRRLERRYAAV</sequence>
<evidence type="ECO:0000256" key="7">
    <source>
        <dbReference type="ARBA" id="ARBA00023136"/>
    </source>
</evidence>
<keyword evidence="11" id="KW-1185">Reference proteome</keyword>
<dbReference type="PROSITE" id="PS50928">
    <property type="entry name" value="ABC_TM1"/>
    <property type="match status" value="1"/>
</dbReference>
<comment type="subcellular location">
    <subcellularLocation>
        <location evidence="1 8">Cell membrane</location>
        <topology evidence="1 8">Multi-pass membrane protein</topology>
    </subcellularLocation>
</comment>
<gene>
    <name evidence="10" type="primary">ehuD</name>
    <name evidence="10" type="ORF">O4U47_25375</name>
</gene>
<proteinExistence type="inferred from homology"/>
<accession>A0ABT4TUP2</accession>
<dbReference type="InterPro" id="IPR000515">
    <property type="entry name" value="MetI-like"/>
</dbReference>
<dbReference type="CDD" id="cd06261">
    <property type="entry name" value="TM_PBP2"/>
    <property type="match status" value="1"/>
</dbReference>
<dbReference type="Pfam" id="PF00528">
    <property type="entry name" value="BPD_transp_1"/>
    <property type="match status" value="1"/>
</dbReference>
<dbReference type="RefSeq" id="WP_270680510.1">
    <property type="nucleotide sequence ID" value="NZ_JAQFWP010000065.1"/>
</dbReference>
<protein>
    <submittedName>
        <fullName evidence="10">Ectoine/hydroxyectoine ABC transporter permease subunit EhuD</fullName>
    </submittedName>
</protein>
<dbReference type="Proteomes" id="UP001165685">
    <property type="component" value="Unassembled WGS sequence"/>
</dbReference>
<evidence type="ECO:0000256" key="3">
    <source>
        <dbReference type="ARBA" id="ARBA00022475"/>
    </source>
</evidence>
<keyword evidence="2 8" id="KW-0813">Transport</keyword>
<dbReference type="InterPro" id="IPR010065">
    <property type="entry name" value="AA_ABC_transptr_permease_3TM"/>
</dbReference>
<feature type="transmembrane region" description="Helical" evidence="8">
    <location>
        <begin position="69"/>
        <end position="95"/>
    </location>
</feature>
<dbReference type="NCBIfam" id="TIGR01726">
    <property type="entry name" value="HEQRo_perm_3TM"/>
    <property type="match status" value="1"/>
</dbReference>
<keyword evidence="7 8" id="KW-0472">Membrane</keyword>
<feature type="domain" description="ABC transmembrane type-1" evidence="9">
    <location>
        <begin position="19"/>
        <end position="206"/>
    </location>
</feature>
<evidence type="ECO:0000313" key="11">
    <source>
        <dbReference type="Proteomes" id="UP001165685"/>
    </source>
</evidence>
<dbReference type="InterPro" id="IPR014341">
    <property type="entry name" value="Ectoine_EhuD"/>
</dbReference>
<evidence type="ECO:0000256" key="2">
    <source>
        <dbReference type="ARBA" id="ARBA00022448"/>
    </source>
</evidence>
<dbReference type="InterPro" id="IPR035906">
    <property type="entry name" value="MetI-like_sf"/>
</dbReference>
<evidence type="ECO:0000256" key="6">
    <source>
        <dbReference type="ARBA" id="ARBA00022989"/>
    </source>
</evidence>
<dbReference type="PANTHER" id="PTHR30614">
    <property type="entry name" value="MEMBRANE COMPONENT OF AMINO ACID ABC TRANSPORTER"/>
    <property type="match status" value="1"/>
</dbReference>
<dbReference type="InterPro" id="IPR043429">
    <property type="entry name" value="ArtM/GltK/GlnP/TcyL/YhdX-like"/>
</dbReference>
<name>A0ABT4TUP2_9ACTN</name>
<reference evidence="10" key="1">
    <citation type="submission" date="2023-01" db="EMBL/GenBank/DDBJ databases">
        <title>Draft genome sequence of Nocardiopsis sp. LSu2-4 isolated from halophytes.</title>
        <authorList>
            <person name="Duangmal K."/>
            <person name="Chantavorakit T."/>
        </authorList>
    </citation>
    <scope>NUCLEOTIDE SEQUENCE</scope>
    <source>
        <strain evidence="10">LSu2-4</strain>
    </source>
</reference>
<comment type="caution">
    <text evidence="10">The sequence shown here is derived from an EMBL/GenBank/DDBJ whole genome shotgun (WGS) entry which is preliminary data.</text>
</comment>
<organism evidence="10 11">
    <name type="scientific">Nocardiopsis suaedae</name>
    <dbReference type="NCBI Taxonomy" id="3018444"/>
    <lineage>
        <taxon>Bacteria</taxon>
        <taxon>Bacillati</taxon>
        <taxon>Actinomycetota</taxon>
        <taxon>Actinomycetes</taxon>
        <taxon>Streptosporangiales</taxon>
        <taxon>Nocardiopsidaceae</taxon>
        <taxon>Nocardiopsis</taxon>
    </lineage>
</organism>
<feature type="transmembrane region" description="Helical" evidence="8">
    <location>
        <begin position="184"/>
        <end position="203"/>
    </location>
</feature>
<keyword evidence="5" id="KW-0029">Amino-acid transport</keyword>
<dbReference type="NCBIfam" id="TIGR03003">
    <property type="entry name" value="ectoine_ehuD"/>
    <property type="match status" value="1"/>
</dbReference>
<evidence type="ECO:0000313" key="10">
    <source>
        <dbReference type="EMBL" id="MDA2807867.1"/>
    </source>
</evidence>
<evidence type="ECO:0000259" key="9">
    <source>
        <dbReference type="PROSITE" id="PS50928"/>
    </source>
</evidence>
<dbReference type="PANTHER" id="PTHR30614:SF0">
    <property type="entry name" value="L-CYSTINE TRANSPORT SYSTEM PERMEASE PROTEIN TCYL"/>
    <property type="match status" value="1"/>
</dbReference>
<dbReference type="SUPFAM" id="SSF161098">
    <property type="entry name" value="MetI-like"/>
    <property type="match status" value="1"/>
</dbReference>
<keyword evidence="6 8" id="KW-1133">Transmembrane helix</keyword>
<evidence type="ECO:0000256" key="1">
    <source>
        <dbReference type="ARBA" id="ARBA00004651"/>
    </source>
</evidence>
<dbReference type="EMBL" id="JAQFWP010000065">
    <property type="protein sequence ID" value="MDA2807867.1"/>
    <property type="molecule type" value="Genomic_DNA"/>
</dbReference>
<evidence type="ECO:0000256" key="5">
    <source>
        <dbReference type="ARBA" id="ARBA00022970"/>
    </source>
</evidence>
<keyword evidence="4 8" id="KW-0812">Transmembrane</keyword>
<comment type="similarity">
    <text evidence="8">Belongs to the binding-protein-dependent transport system permease family.</text>
</comment>
<dbReference type="Gene3D" id="1.10.3720.10">
    <property type="entry name" value="MetI-like"/>
    <property type="match status" value="1"/>
</dbReference>
<evidence type="ECO:0000256" key="4">
    <source>
        <dbReference type="ARBA" id="ARBA00022692"/>
    </source>
</evidence>
<evidence type="ECO:0000256" key="8">
    <source>
        <dbReference type="RuleBase" id="RU363032"/>
    </source>
</evidence>